<evidence type="ECO:0000313" key="2">
    <source>
        <dbReference type="Proteomes" id="UP000076761"/>
    </source>
</evidence>
<dbReference type="EMBL" id="KV425693">
    <property type="protein sequence ID" value="KZT18270.1"/>
    <property type="molecule type" value="Genomic_DNA"/>
</dbReference>
<gene>
    <name evidence="1" type="ORF">NEOLEDRAFT_194081</name>
</gene>
<dbReference type="InParanoid" id="A0A165MFJ2"/>
<dbReference type="Proteomes" id="UP000076761">
    <property type="component" value="Unassembled WGS sequence"/>
</dbReference>
<organism evidence="1 2">
    <name type="scientific">Neolentinus lepideus HHB14362 ss-1</name>
    <dbReference type="NCBI Taxonomy" id="1314782"/>
    <lineage>
        <taxon>Eukaryota</taxon>
        <taxon>Fungi</taxon>
        <taxon>Dikarya</taxon>
        <taxon>Basidiomycota</taxon>
        <taxon>Agaricomycotina</taxon>
        <taxon>Agaricomycetes</taxon>
        <taxon>Gloeophyllales</taxon>
        <taxon>Gloeophyllaceae</taxon>
        <taxon>Neolentinus</taxon>
    </lineage>
</organism>
<sequence>MARRCNRFVVSLATSAPKEIGVSIVVPRSLYSYRKFYILRHHYSQSHRCSALFVLVSKRRHVLEALEMATSTPVGLSWRLDTVSATVRSIDVRLGRYIDAEGLLILPSNGTFTHHSRILFETNILSTHQRPVSLQVQYYGKILTAYVLYRIYLDDPSAPGAKRS</sequence>
<proteinExistence type="predicted"/>
<evidence type="ECO:0000313" key="1">
    <source>
        <dbReference type="EMBL" id="KZT18270.1"/>
    </source>
</evidence>
<protein>
    <submittedName>
        <fullName evidence="1">Uncharacterized protein</fullName>
    </submittedName>
</protein>
<dbReference type="AlphaFoldDB" id="A0A165MFJ2"/>
<name>A0A165MFJ2_9AGAM</name>
<reference evidence="1 2" key="1">
    <citation type="journal article" date="2016" name="Mol. Biol. Evol.">
        <title>Comparative Genomics of Early-Diverging Mushroom-Forming Fungi Provides Insights into the Origins of Lignocellulose Decay Capabilities.</title>
        <authorList>
            <person name="Nagy L.G."/>
            <person name="Riley R."/>
            <person name="Tritt A."/>
            <person name="Adam C."/>
            <person name="Daum C."/>
            <person name="Floudas D."/>
            <person name="Sun H."/>
            <person name="Yadav J.S."/>
            <person name="Pangilinan J."/>
            <person name="Larsson K.H."/>
            <person name="Matsuura K."/>
            <person name="Barry K."/>
            <person name="Labutti K."/>
            <person name="Kuo R."/>
            <person name="Ohm R.A."/>
            <person name="Bhattacharya S.S."/>
            <person name="Shirouzu T."/>
            <person name="Yoshinaga Y."/>
            <person name="Martin F.M."/>
            <person name="Grigoriev I.V."/>
            <person name="Hibbett D.S."/>
        </authorList>
    </citation>
    <scope>NUCLEOTIDE SEQUENCE [LARGE SCALE GENOMIC DNA]</scope>
    <source>
        <strain evidence="1 2">HHB14362 ss-1</strain>
    </source>
</reference>
<keyword evidence="2" id="KW-1185">Reference proteome</keyword>
<accession>A0A165MFJ2</accession>